<feature type="compositionally biased region" description="Low complexity" evidence="10">
    <location>
        <begin position="943"/>
        <end position="960"/>
    </location>
</feature>
<feature type="domain" description="Ig-like" evidence="12">
    <location>
        <begin position="705"/>
        <end position="798"/>
    </location>
</feature>
<comment type="caution">
    <text evidence="14">The sequence shown here is derived from an EMBL/GenBank/DDBJ whole genome shotgun (WGS) entry which is preliminary data.</text>
</comment>
<dbReference type="Proteomes" id="UP001142055">
    <property type="component" value="Chromosome 1"/>
</dbReference>
<dbReference type="InterPro" id="IPR013151">
    <property type="entry name" value="Immunoglobulin_dom"/>
</dbReference>
<keyword evidence="15" id="KW-1185">Reference proteome</keyword>
<dbReference type="Gene3D" id="2.60.40.10">
    <property type="entry name" value="Immunoglobulins"/>
    <property type="match status" value="11"/>
</dbReference>
<keyword evidence="4" id="KW-0677">Repeat</keyword>
<feature type="domain" description="Ig-like" evidence="12">
    <location>
        <begin position="408"/>
        <end position="478"/>
    </location>
</feature>
<organism evidence="14 15">
    <name type="scientific">Blomia tropicalis</name>
    <name type="common">Mite</name>
    <dbReference type="NCBI Taxonomy" id="40697"/>
    <lineage>
        <taxon>Eukaryota</taxon>
        <taxon>Metazoa</taxon>
        <taxon>Ecdysozoa</taxon>
        <taxon>Arthropoda</taxon>
        <taxon>Chelicerata</taxon>
        <taxon>Arachnida</taxon>
        <taxon>Acari</taxon>
        <taxon>Acariformes</taxon>
        <taxon>Sarcoptiformes</taxon>
        <taxon>Astigmata</taxon>
        <taxon>Glycyphagoidea</taxon>
        <taxon>Echimyopodidae</taxon>
        <taxon>Blomia</taxon>
    </lineage>
</organism>
<feature type="domain" description="Ig-like" evidence="12">
    <location>
        <begin position="483"/>
        <end position="578"/>
    </location>
</feature>
<protein>
    <recommendedName>
        <fullName evidence="16">Down syndrome cell adhesion molecule-like protein Dscam2</fullName>
    </recommendedName>
</protein>
<evidence type="ECO:0000313" key="15">
    <source>
        <dbReference type="Proteomes" id="UP001142055"/>
    </source>
</evidence>
<dbReference type="InterPro" id="IPR003599">
    <property type="entry name" value="Ig_sub"/>
</dbReference>
<evidence type="ECO:0000256" key="3">
    <source>
        <dbReference type="ARBA" id="ARBA00022729"/>
    </source>
</evidence>
<dbReference type="SUPFAM" id="SSF49265">
    <property type="entry name" value="Fibronectin type III"/>
    <property type="match status" value="2"/>
</dbReference>
<dbReference type="GO" id="GO:0098632">
    <property type="term" value="F:cell-cell adhesion mediator activity"/>
    <property type="evidence" value="ECO:0007669"/>
    <property type="project" value="TreeGrafter"/>
</dbReference>
<dbReference type="InterPro" id="IPR036179">
    <property type="entry name" value="Ig-like_dom_sf"/>
</dbReference>
<keyword evidence="8" id="KW-1015">Disulfide bond</keyword>
<comment type="subcellular location">
    <subcellularLocation>
        <location evidence="1">Membrane</location>
        <topology evidence="1">Single-pass membrane protein</topology>
    </subcellularLocation>
</comment>
<dbReference type="CDD" id="cd00063">
    <property type="entry name" value="FN3"/>
    <property type="match status" value="3"/>
</dbReference>
<evidence type="ECO:0000313" key="14">
    <source>
        <dbReference type="EMBL" id="KAJ6223147.1"/>
    </source>
</evidence>
<dbReference type="GO" id="GO:0030424">
    <property type="term" value="C:axon"/>
    <property type="evidence" value="ECO:0007669"/>
    <property type="project" value="TreeGrafter"/>
</dbReference>
<dbReference type="InterPro" id="IPR003961">
    <property type="entry name" value="FN3_dom"/>
</dbReference>
<dbReference type="Pfam" id="PF00041">
    <property type="entry name" value="fn3"/>
    <property type="match status" value="2"/>
</dbReference>
<evidence type="ECO:0000256" key="1">
    <source>
        <dbReference type="ARBA" id="ARBA00004167"/>
    </source>
</evidence>
<sequence length="1842" mass="204722">MARVHIMLQCKRGFGVHEPKLHFAYCAKSSSSSYDEQELRYSYHIRSLNSSDVFEGNDAILNCDYDRANTLLEVSAWLRDDGKIYLPLEQLVESIKRSLGQTGNSGHPSIDTYDISELYLTGPRPNTQLQQRHTVAVNEGESAFFYCSFDGHPSPSIEWFHTDMKSFGTQTSSSSSSSSQTSYFNSIPQFNPFMTQSGSTYSRYSWSSSDSSYSGSSEPYLYGKNFLTIERVSNEDMGIITCVANNSNSIVRHEIVLFVKSAIQVSVQATSTNPYPGQEITLSCNLSSNSALYPLLPIGAFSSSQSISSSSSTTNSDTSNPTIEEHNRRLRELISSKFLLNINWYHNGRPISYNHRKRRSAEESLVIADFRGPEDNGLYQCSVRLTAPDFEEDGFMAAQYIRTIERAPELTSVFTDQMKLVDKRDSLSLKCSAEGVPLPSIRWYLDGNELYTNSHDIGMYECVATNYLGSVSHRSRINQMGSPFVKPIGNQTAILGQPYTINCTYGGYPLEEVYFIKGGGSGNSKMNNNNNKRMPFDERHLVPTIGSITINPIERSDQDYYRCIVLTSNGERAEQEFYLHVVVAPVVSPIVFSNNLEEGHRGSAVCTVTMGDSPIEITWFKDGILLRDQMDQQSSSSIHRSHSASMFNTGSDRIDHIKIVEINNFMSTLTIANISRQHQGLYTCVASSPIGVTNVSAFLSVRAAPQWRLRPADRNAIAGDSLTLNCQTSGQPSPVTRWKFLKNEAYHTEPIPILSSQQVHVLENGSLFLRSLEPKHSGIYICDASNSVNKVAYESRVQTQLMCSSIGADSPMTAEWLQPNQIGMLSSIEADHSSKTGGNGHESRIVLREETKLNERRAYLYISHVTRSDNGIYGCLATNINGHSIAFIELRVQEPPDMPVDFRPLEISSRTITLTWSVAFTGNAPITTFVVEYRDRSMNDPQSTSSSSSSSSGSSPVLSVSSENDIAGNQVNQVLTAKSLTSSITITGLSPMSTYEFRVCANNELGPSIFTDPLVLTTEMEAPSLVPSELRTLVLNSHSIKLIWSASLATPSEQIDGFYIGYRSLSSFDTSIDPSMSDQLTKQSSSSASSSMPSYTFKTMTQNMIINSTDQRDNDPFSLSKSSNMTTFCEVITRLGELVASSKHLNYKKKIDRVNQQFGNQRPILKREQIRCTYEFVVNSLNRKTRYGFIVQAFNEKGAGPTSSEVYAQTLMKDPPGKPYVRLHNVSSYEAAIVWNSGDTESIETNDPQSSPNSIDGYIISYRAITKRSFFDTTDMFADDLTEPKKSSSSSTNSWETISVSKKVNGYTLRQLRCGTTYRVRIEAFNEMGSGEPSDTLEFATLGRAPIAPNNNAFIVSNITFVMLDLDRWTTNGGLCPITHFAIRYRDKDLGQSSKQNDDSKHSWTTVSSHIKPEYGSMYIIRELRPGTWHELSVTASSEAGDTETKYHFATLTTVGATVEPLHFDGYDRRHLGSMIGGVMPSENFMEDPMILIPATCAILVLLVVGAATAFIFISRSKEALTNSEHFCRHRENSRSDQLSLNSFSKNYSKSDLMRPYDNTDKMTQIETLNCGQSDGLISTGASQYVDGPVAYLESKINDEPNLIEPISGTMMTPGRRVQVSNNNNNAKSSIQESFYSTPCLPVGGHLTNNVATSTGKSNSGYILNDKMVPFITATLRKQGSGSGAQCTSGINIDPRDEAIYGELLNRAAVAAQNSCQHPYYTHSLIPNPVSCNHENMGNNSKLPKADHVYELPKQQQLQLQQQQQQEQQQFDPKDANNIMMMVINQQQHQSQNQSSSSCFNKQPQQQPQTSQQSPLNRHQSNRPIDSMNVPNIRISNFSQNF</sequence>
<dbReference type="SMART" id="SM00409">
    <property type="entry name" value="IG"/>
    <property type="match status" value="7"/>
</dbReference>
<dbReference type="SMART" id="SM00408">
    <property type="entry name" value="IGc2"/>
    <property type="match status" value="7"/>
</dbReference>
<evidence type="ECO:0000256" key="8">
    <source>
        <dbReference type="ARBA" id="ARBA00023157"/>
    </source>
</evidence>
<gene>
    <name evidence="14" type="ORF">RDWZM_001692</name>
</gene>
<dbReference type="InterPro" id="IPR007110">
    <property type="entry name" value="Ig-like_dom"/>
</dbReference>
<evidence type="ECO:0000256" key="10">
    <source>
        <dbReference type="SAM" id="MobiDB-lite"/>
    </source>
</evidence>
<dbReference type="OMA" id="YLYISHV"/>
<dbReference type="Pfam" id="PF00047">
    <property type="entry name" value="ig"/>
    <property type="match status" value="1"/>
</dbReference>
<evidence type="ECO:0000256" key="9">
    <source>
        <dbReference type="ARBA" id="ARBA00023319"/>
    </source>
</evidence>
<evidence type="ECO:0000256" key="5">
    <source>
        <dbReference type="ARBA" id="ARBA00022889"/>
    </source>
</evidence>
<dbReference type="PROSITE" id="PS50835">
    <property type="entry name" value="IG_LIKE"/>
    <property type="match status" value="7"/>
</dbReference>
<feature type="region of interest" description="Disordered" evidence="10">
    <location>
        <begin position="937"/>
        <end position="960"/>
    </location>
</feature>
<proteinExistence type="predicted"/>
<evidence type="ECO:0000256" key="7">
    <source>
        <dbReference type="ARBA" id="ARBA00023136"/>
    </source>
</evidence>
<evidence type="ECO:0000259" key="13">
    <source>
        <dbReference type="PROSITE" id="PS50853"/>
    </source>
</evidence>
<reference evidence="14" key="1">
    <citation type="submission" date="2022-12" db="EMBL/GenBank/DDBJ databases">
        <title>Genome assemblies of Blomia tropicalis.</title>
        <authorList>
            <person name="Cui Y."/>
        </authorList>
    </citation>
    <scope>NUCLEOTIDE SEQUENCE</scope>
    <source>
        <tissue evidence="14">Adult mites</tissue>
    </source>
</reference>
<name>A0A9Q0MCM3_BLOTA</name>
<dbReference type="GO" id="GO:0070593">
    <property type="term" value="P:dendrite self-avoidance"/>
    <property type="evidence" value="ECO:0007669"/>
    <property type="project" value="TreeGrafter"/>
</dbReference>
<keyword evidence="6 11" id="KW-1133">Transmembrane helix</keyword>
<dbReference type="Pfam" id="PF13927">
    <property type="entry name" value="Ig_3"/>
    <property type="match status" value="2"/>
</dbReference>
<feature type="domain" description="Fibronectin type-III" evidence="13">
    <location>
        <begin position="898"/>
        <end position="1021"/>
    </location>
</feature>
<feature type="domain" description="Ig-like" evidence="12">
    <location>
        <begin position="585"/>
        <end position="700"/>
    </location>
</feature>
<feature type="transmembrane region" description="Helical" evidence="11">
    <location>
        <begin position="1491"/>
        <end position="1514"/>
    </location>
</feature>
<feature type="region of interest" description="Disordered" evidence="10">
    <location>
        <begin position="1786"/>
        <end position="1842"/>
    </location>
</feature>
<evidence type="ECO:0008006" key="16">
    <source>
        <dbReference type="Google" id="ProtNLM"/>
    </source>
</evidence>
<keyword evidence="2 11" id="KW-0812">Transmembrane</keyword>
<feature type="compositionally biased region" description="Low complexity" evidence="10">
    <location>
        <begin position="1786"/>
        <end position="1815"/>
    </location>
</feature>
<keyword evidence="5" id="KW-0130">Cell adhesion</keyword>
<evidence type="ECO:0000256" key="11">
    <source>
        <dbReference type="SAM" id="Phobius"/>
    </source>
</evidence>
<evidence type="ECO:0000256" key="4">
    <source>
        <dbReference type="ARBA" id="ARBA00022737"/>
    </source>
</evidence>
<dbReference type="Pfam" id="PF07679">
    <property type="entry name" value="I-set"/>
    <property type="match status" value="1"/>
</dbReference>
<accession>A0A9Q0MCM3</accession>
<dbReference type="SMART" id="SM00060">
    <property type="entry name" value="FN3"/>
    <property type="match status" value="4"/>
</dbReference>
<feature type="domain" description="Fibronectin type-III" evidence="13">
    <location>
        <begin position="1215"/>
        <end position="1344"/>
    </location>
</feature>
<feature type="domain" description="Ig-like" evidence="12">
    <location>
        <begin position="801"/>
        <end position="893"/>
    </location>
</feature>
<dbReference type="InterPro" id="IPR036116">
    <property type="entry name" value="FN3_sf"/>
</dbReference>
<dbReference type="Pfam" id="PF25059">
    <property type="entry name" value="FN3_DSCAM-DSCAML_C"/>
    <property type="match status" value="1"/>
</dbReference>
<dbReference type="PANTHER" id="PTHR10075:SF100">
    <property type="entry name" value="FASCICLIN-2"/>
    <property type="match status" value="1"/>
</dbReference>
<evidence type="ECO:0000256" key="6">
    <source>
        <dbReference type="ARBA" id="ARBA00022989"/>
    </source>
</evidence>
<dbReference type="EMBL" id="JAPWDV010000001">
    <property type="protein sequence ID" value="KAJ6223147.1"/>
    <property type="molecule type" value="Genomic_DNA"/>
</dbReference>
<dbReference type="InterPro" id="IPR013783">
    <property type="entry name" value="Ig-like_fold"/>
</dbReference>
<dbReference type="GO" id="GO:0007411">
    <property type="term" value="P:axon guidance"/>
    <property type="evidence" value="ECO:0007669"/>
    <property type="project" value="TreeGrafter"/>
</dbReference>
<dbReference type="SUPFAM" id="SSF48726">
    <property type="entry name" value="Immunoglobulin"/>
    <property type="match status" value="7"/>
</dbReference>
<evidence type="ECO:0000256" key="2">
    <source>
        <dbReference type="ARBA" id="ARBA00022692"/>
    </source>
</evidence>
<evidence type="ECO:0000259" key="12">
    <source>
        <dbReference type="PROSITE" id="PS50835"/>
    </source>
</evidence>
<feature type="domain" description="Ig-like" evidence="12">
    <location>
        <begin position="125"/>
        <end position="258"/>
    </location>
</feature>
<dbReference type="GO" id="GO:0005886">
    <property type="term" value="C:plasma membrane"/>
    <property type="evidence" value="ECO:0007669"/>
    <property type="project" value="TreeGrafter"/>
</dbReference>
<dbReference type="GO" id="GO:0007156">
    <property type="term" value="P:homophilic cell adhesion via plasma membrane adhesion molecules"/>
    <property type="evidence" value="ECO:0007669"/>
    <property type="project" value="TreeGrafter"/>
</dbReference>
<dbReference type="PANTHER" id="PTHR10075">
    <property type="entry name" value="BASIGIN RELATED"/>
    <property type="match status" value="1"/>
</dbReference>
<feature type="domain" description="Ig-like" evidence="12">
    <location>
        <begin position="263"/>
        <end position="383"/>
    </location>
</feature>
<keyword evidence="9" id="KW-0393">Immunoglobulin domain</keyword>
<dbReference type="PROSITE" id="PS50853">
    <property type="entry name" value="FN3"/>
    <property type="match status" value="2"/>
</dbReference>
<dbReference type="InterPro" id="IPR013098">
    <property type="entry name" value="Ig_I-set"/>
</dbReference>
<dbReference type="InterPro" id="IPR003598">
    <property type="entry name" value="Ig_sub2"/>
</dbReference>
<keyword evidence="7 11" id="KW-0472">Membrane</keyword>
<keyword evidence="3" id="KW-0732">Signal</keyword>
<dbReference type="InterPro" id="IPR056754">
    <property type="entry name" value="DSCAM/DSCAML_C"/>
</dbReference>